<reference evidence="4 5" key="1">
    <citation type="submission" date="2024-03" db="EMBL/GenBank/DDBJ databases">
        <title>Community enrichment and isolation of bacterial strains for fucoidan degradation.</title>
        <authorList>
            <person name="Sichert A."/>
        </authorList>
    </citation>
    <scope>NUCLEOTIDE SEQUENCE [LARGE SCALE GENOMIC DNA]</scope>
    <source>
        <strain evidence="4 5">AS81</strain>
    </source>
</reference>
<dbReference type="Pfam" id="PF13511">
    <property type="entry name" value="DUF4124"/>
    <property type="match status" value="1"/>
</dbReference>
<dbReference type="RefSeq" id="WP_342884469.1">
    <property type="nucleotide sequence ID" value="NZ_JBBMQU010000043.1"/>
</dbReference>
<feature type="coiled-coil region" evidence="1">
    <location>
        <begin position="75"/>
        <end position="102"/>
    </location>
</feature>
<keyword evidence="5" id="KW-1185">Reference proteome</keyword>
<feature type="signal peptide" evidence="2">
    <location>
        <begin position="1"/>
        <end position="21"/>
    </location>
</feature>
<organism evidence="4 5">
    <name type="scientific">Pseudoalteromonas neustonica</name>
    <dbReference type="NCBI Taxonomy" id="1840331"/>
    <lineage>
        <taxon>Bacteria</taxon>
        <taxon>Pseudomonadati</taxon>
        <taxon>Pseudomonadota</taxon>
        <taxon>Gammaproteobacteria</taxon>
        <taxon>Alteromonadales</taxon>
        <taxon>Pseudoalteromonadaceae</taxon>
        <taxon>Pseudoalteromonas</taxon>
    </lineage>
</organism>
<name>A0ABU9U6C7_9GAMM</name>
<evidence type="ECO:0000256" key="1">
    <source>
        <dbReference type="SAM" id="Coils"/>
    </source>
</evidence>
<dbReference type="Proteomes" id="UP001388366">
    <property type="component" value="Unassembled WGS sequence"/>
</dbReference>
<evidence type="ECO:0000313" key="4">
    <source>
        <dbReference type="EMBL" id="MEM5552596.1"/>
    </source>
</evidence>
<gene>
    <name evidence="4" type="ORF">WNY63_17905</name>
</gene>
<keyword evidence="2" id="KW-0732">Signal</keyword>
<dbReference type="EMBL" id="JBBMQU010000043">
    <property type="protein sequence ID" value="MEM5552596.1"/>
    <property type="molecule type" value="Genomic_DNA"/>
</dbReference>
<evidence type="ECO:0000256" key="2">
    <source>
        <dbReference type="SAM" id="SignalP"/>
    </source>
</evidence>
<keyword evidence="1" id="KW-0175">Coiled coil</keyword>
<evidence type="ECO:0000313" key="5">
    <source>
        <dbReference type="Proteomes" id="UP001388366"/>
    </source>
</evidence>
<feature type="chain" id="PRO_5045334437" evidence="2">
    <location>
        <begin position="22"/>
        <end position="157"/>
    </location>
</feature>
<feature type="domain" description="DUF4124" evidence="3">
    <location>
        <begin position="11"/>
        <end position="46"/>
    </location>
</feature>
<protein>
    <submittedName>
        <fullName evidence="4">DUF4124 domain-containing protein</fullName>
    </submittedName>
</protein>
<proteinExistence type="predicted"/>
<sequence>MKVYLKCLMGLLSLLILPAHAAVYQCTIKGVATFSQQPCGEDAEIIIIPETNRTQIAKKDSDKKSDNSVENYISGKKIDRKIKKIERAIKLLQNALSEQKIKIGYMTQKAANRLGAESIADAIEQQTIILEKEVQPKIDELQQQIAALNVIKAQLGQ</sequence>
<accession>A0ABU9U6C7</accession>
<comment type="caution">
    <text evidence="4">The sequence shown here is derived from an EMBL/GenBank/DDBJ whole genome shotgun (WGS) entry which is preliminary data.</text>
</comment>
<evidence type="ECO:0000259" key="3">
    <source>
        <dbReference type="Pfam" id="PF13511"/>
    </source>
</evidence>
<dbReference type="InterPro" id="IPR025392">
    <property type="entry name" value="DUF4124"/>
</dbReference>